<protein>
    <submittedName>
        <fullName evidence="1">Uncharacterized protein</fullName>
    </submittedName>
</protein>
<organism evidence="1 2">
    <name type="scientific">Sphingosinicella soli</name>
    <dbReference type="NCBI Taxonomy" id="333708"/>
    <lineage>
        <taxon>Bacteria</taxon>
        <taxon>Pseudomonadati</taxon>
        <taxon>Pseudomonadota</taxon>
        <taxon>Alphaproteobacteria</taxon>
        <taxon>Sphingomonadales</taxon>
        <taxon>Sphingosinicellaceae</taxon>
        <taxon>Sphingosinicella</taxon>
    </lineage>
</organism>
<dbReference type="AlphaFoldDB" id="A0A7W7B308"/>
<dbReference type="RefSeq" id="WP_184070407.1">
    <property type="nucleotide sequence ID" value="NZ_JACHNZ010000034.1"/>
</dbReference>
<reference evidence="1 2" key="1">
    <citation type="submission" date="2020-08" db="EMBL/GenBank/DDBJ databases">
        <title>Genomic Encyclopedia of Type Strains, Phase IV (KMG-IV): sequencing the most valuable type-strain genomes for metagenomic binning, comparative biology and taxonomic classification.</title>
        <authorList>
            <person name="Goeker M."/>
        </authorList>
    </citation>
    <scope>NUCLEOTIDE SEQUENCE [LARGE SCALE GENOMIC DNA]</scope>
    <source>
        <strain evidence="1 2">DSM 17328</strain>
    </source>
</reference>
<evidence type="ECO:0000313" key="1">
    <source>
        <dbReference type="EMBL" id="MBB4633101.1"/>
    </source>
</evidence>
<keyword evidence="2" id="KW-1185">Reference proteome</keyword>
<dbReference type="EMBL" id="JACHNZ010000034">
    <property type="protein sequence ID" value="MBB4633101.1"/>
    <property type="molecule type" value="Genomic_DNA"/>
</dbReference>
<comment type="caution">
    <text evidence="1">The sequence shown here is derived from an EMBL/GenBank/DDBJ whole genome shotgun (WGS) entry which is preliminary data.</text>
</comment>
<proteinExistence type="predicted"/>
<dbReference type="Proteomes" id="UP000566324">
    <property type="component" value="Unassembled WGS sequence"/>
</dbReference>
<accession>A0A7W7B308</accession>
<gene>
    <name evidence="1" type="ORF">GGQ98_002730</name>
</gene>
<evidence type="ECO:0000313" key="2">
    <source>
        <dbReference type="Proteomes" id="UP000566324"/>
    </source>
</evidence>
<sequence>MDDEVIDLLNKVSVEPELLHELATITWPTADSLEPSVERSQRVCEEVWQFLVQYDRCAQGTDPMDKALAITARIFALHWWVGEHRPDARWYGHEALFKAACTEPLCPIDGQALFDPEKFEEALALSSGAL</sequence>
<name>A0A7W7B308_9SPHN</name>